<proteinExistence type="predicted"/>
<protein>
    <submittedName>
        <fullName evidence="2">Uncharacterized protein</fullName>
    </submittedName>
</protein>
<keyword evidence="1" id="KW-0812">Transmembrane</keyword>
<gene>
    <name evidence="2" type="ORF">J7I42_22885</name>
</gene>
<accession>A0ABS3YZ92</accession>
<keyword evidence="1" id="KW-0472">Membrane</keyword>
<dbReference type="Proteomes" id="UP000677244">
    <property type="component" value="Unassembled WGS sequence"/>
</dbReference>
<keyword evidence="3" id="KW-1185">Reference proteome</keyword>
<evidence type="ECO:0000256" key="1">
    <source>
        <dbReference type="SAM" id="Phobius"/>
    </source>
</evidence>
<sequence length="50" mass="5445">MKPANSNSSSSSNDIYRNSEHVALVTFVVFLITTFVASCIYIGIDGFLSK</sequence>
<keyword evidence="1" id="KW-1133">Transmembrane helix</keyword>
<comment type="caution">
    <text evidence="2">The sequence shown here is derived from an EMBL/GenBank/DDBJ whole genome shotgun (WGS) entry which is preliminary data.</text>
</comment>
<reference evidence="2 3" key="1">
    <citation type="submission" date="2021-03" db="EMBL/GenBank/DDBJ databases">
        <title>Assistant Professor.</title>
        <authorList>
            <person name="Huq M.A."/>
        </authorList>
    </citation>
    <scope>NUCLEOTIDE SEQUENCE [LARGE SCALE GENOMIC DNA]</scope>
    <source>
        <strain evidence="2 3">MAH-29</strain>
    </source>
</reference>
<organism evidence="2 3">
    <name type="scientific">Niastella soli</name>
    <dbReference type="NCBI Taxonomy" id="2821487"/>
    <lineage>
        <taxon>Bacteria</taxon>
        <taxon>Pseudomonadati</taxon>
        <taxon>Bacteroidota</taxon>
        <taxon>Chitinophagia</taxon>
        <taxon>Chitinophagales</taxon>
        <taxon>Chitinophagaceae</taxon>
        <taxon>Niastella</taxon>
    </lineage>
</organism>
<name>A0ABS3YZ92_9BACT</name>
<feature type="transmembrane region" description="Helical" evidence="1">
    <location>
        <begin position="21"/>
        <end position="44"/>
    </location>
</feature>
<dbReference type="EMBL" id="JAGHKO010000005">
    <property type="protein sequence ID" value="MBO9203154.1"/>
    <property type="molecule type" value="Genomic_DNA"/>
</dbReference>
<evidence type="ECO:0000313" key="3">
    <source>
        <dbReference type="Proteomes" id="UP000677244"/>
    </source>
</evidence>
<evidence type="ECO:0000313" key="2">
    <source>
        <dbReference type="EMBL" id="MBO9203154.1"/>
    </source>
</evidence>
<dbReference type="RefSeq" id="WP_209141205.1">
    <property type="nucleotide sequence ID" value="NZ_JAGHKO010000005.1"/>
</dbReference>